<evidence type="ECO:0000313" key="3">
    <source>
        <dbReference type="Proteomes" id="UP000030762"/>
    </source>
</evidence>
<gene>
    <name evidence="2" type="ORF">SDRG_11595</name>
</gene>
<dbReference type="AlphaFoldDB" id="T0QBC4"/>
<organism evidence="2 3">
    <name type="scientific">Saprolegnia diclina (strain VS20)</name>
    <dbReference type="NCBI Taxonomy" id="1156394"/>
    <lineage>
        <taxon>Eukaryota</taxon>
        <taxon>Sar</taxon>
        <taxon>Stramenopiles</taxon>
        <taxon>Oomycota</taxon>
        <taxon>Saprolegniomycetes</taxon>
        <taxon>Saprolegniales</taxon>
        <taxon>Saprolegniaceae</taxon>
        <taxon>Saprolegnia</taxon>
    </lineage>
</organism>
<keyword evidence="1" id="KW-1133">Transmembrane helix</keyword>
<evidence type="ECO:0000313" key="2">
    <source>
        <dbReference type="EMBL" id="EQC30835.1"/>
    </source>
</evidence>
<proteinExistence type="predicted"/>
<dbReference type="RefSeq" id="XP_008615859.1">
    <property type="nucleotide sequence ID" value="XM_008617637.1"/>
</dbReference>
<dbReference type="GeneID" id="19952322"/>
<keyword evidence="1" id="KW-0812">Transmembrane</keyword>
<keyword evidence="3" id="KW-1185">Reference proteome</keyword>
<dbReference type="OMA" id="HAMQDAY"/>
<dbReference type="VEuPathDB" id="FungiDB:SDRG_11595"/>
<protein>
    <submittedName>
        <fullName evidence="2">Uncharacterized protein</fullName>
    </submittedName>
</protein>
<feature type="transmembrane region" description="Helical" evidence="1">
    <location>
        <begin position="39"/>
        <end position="61"/>
    </location>
</feature>
<dbReference type="InParanoid" id="T0QBC4"/>
<reference evidence="2 3" key="1">
    <citation type="submission" date="2012-04" db="EMBL/GenBank/DDBJ databases">
        <title>The Genome Sequence of Saprolegnia declina VS20.</title>
        <authorList>
            <consortium name="The Broad Institute Genome Sequencing Platform"/>
            <person name="Russ C."/>
            <person name="Nusbaum C."/>
            <person name="Tyler B."/>
            <person name="van West P."/>
            <person name="Dieguez-Uribeondo J."/>
            <person name="de Bruijn I."/>
            <person name="Tripathy S."/>
            <person name="Jiang R."/>
            <person name="Young S.K."/>
            <person name="Zeng Q."/>
            <person name="Gargeya S."/>
            <person name="Fitzgerald M."/>
            <person name="Haas B."/>
            <person name="Abouelleil A."/>
            <person name="Alvarado L."/>
            <person name="Arachchi H.M."/>
            <person name="Berlin A."/>
            <person name="Chapman S.B."/>
            <person name="Goldberg J."/>
            <person name="Griggs A."/>
            <person name="Gujja S."/>
            <person name="Hansen M."/>
            <person name="Howarth C."/>
            <person name="Imamovic A."/>
            <person name="Larimer J."/>
            <person name="McCowen C."/>
            <person name="Montmayeur A."/>
            <person name="Murphy C."/>
            <person name="Neiman D."/>
            <person name="Pearson M."/>
            <person name="Priest M."/>
            <person name="Roberts A."/>
            <person name="Saif S."/>
            <person name="Shea T."/>
            <person name="Sisk P."/>
            <person name="Sykes S."/>
            <person name="Wortman J."/>
            <person name="Nusbaum C."/>
            <person name="Birren B."/>
        </authorList>
    </citation>
    <scope>NUCLEOTIDE SEQUENCE [LARGE SCALE GENOMIC DNA]</scope>
    <source>
        <strain evidence="2 3">VS20</strain>
    </source>
</reference>
<keyword evidence="1" id="KW-0472">Membrane</keyword>
<accession>T0QBC4</accession>
<name>T0QBC4_SAPDV</name>
<sequence length="83" mass="8913">MAGAISILKSASLLLVGAFLARYKAIVLAAANVDPIFFVPLFVVLVVVGLVQSLPVAVHAMRDAYKPVPLRRSVVRLAPYRIV</sequence>
<evidence type="ECO:0000256" key="1">
    <source>
        <dbReference type="SAM" id="Phobius"/>
    </source>
</evidence>
<dbReference type="EMBL" id="JH767173">
    <property type="protein sequence ID" value="EQC30835.1"/>
    <property type="molecule type" value="Genomic_DNA"/>
</dbReference>
<dbReference type="Proteomes" id="UP000030762">
    <property type="component" value="Unassembled WGS sequence"/>
</dbReference>